<dbReference type="Proteomes" id="UP000054516">
    <property type="component" value="Unassembled WGS sequence"/>
</dbReference>
<gene>
    <name evidence="2" type="ORF">SAMD00023353_2301490</name>
</gene>
<dbReference type="AlphaFoldDB" id="A0A1S8A800"/>
<reference evidence="2" key="1">
    <citation type="submission" date="2016-03" db="EMBL/GenBank/DDBJ databases">
        <title>Draft genome sequence of Rosellinia necatrix.</title>
        <authorList>
            <person name="Kanematsu S."/>
        </authorList>
    </citation>
    <scope>NUCLEOTIDE SEQUENCE [LARGE SCALE GENOMIC DNA]</scope>
    <source>
        <strain evidence="2">W97</strain>
    </source>
</reference>
<protein>
    <submittedName>
        <fullName evidence="2">Uncharacterized protein</fullName>
    </submittedName>
</protein>
<organism evidence="2">
    <name type="scientific">Rosellinia necatrix</name>
    <name type="common">White root-rot fungus</name>
    <dbReference type="NCBI Taxonomy" id="77044"/>
    <lineage>
        <taxon>Eukaryota</taxon>
        <taxon>Fungi</taxon>
        <taxon>Dikarya</taxon>
        <taxon>Ascomycota</taxon>
        <taxon>Pezizomycotina</taxon>
        <taxon>Sordariomycetes</taxon>
        <taxon>Xylariomycetidae</taxon>
        <taxon>Xylariales</taxon>
        <taxon>Xylariaceae</taxon>
        <taxon>Rosellinia</taxon>
    </lineage>
</organism>
<sequence>MGVTAAARAAIVYPRDSIMVRGGRRRDTAVTYILHRTRTWHHPPPSEITSSSPTTFIFPPTSCDALSPYYPDDAGTTQPANTKLPSVQFTRVGSIPSTGEATSEVPSPRWDGEERSTPSAFPPSRGHGA</sequence>
<feature type="compositionally biased region" description="Polar residues" evidence="1">
    <location>
        <begin position="75"/>
        <end position="105"/>
    </location>
</feature>
<evidence type="ECO:0000256" key="1">
    <source>
        <dbReference type="SAM" id="MobiDB-lite"/>
    </source>
</evidence>
<name>A0A1S8A800_ROSNE</name>
<feature type="region of interest" description="Disordered" evidence="1">
    <location>
        <begin position="68"/>
        <end position="129"/>
    </location>
</feature>
<dbReference type="EMBL" id="DF977468">
    <property type="protein sequence ID" value="GAW26187.1"/>
    <property type="molecule type" value="Genomic_DNA"/>
</dbReference>
<proteinExistence type="predicted"/>
<keyword evidence="3" id="KW-1185">Reference proteome</keyword>
<evidence type="ECO:0000313" key="3">
    <source>
        <dbReference type="Proteomes" id="UP000054516"/>
    </source>
</evidence>
<accession>A0A1S8A800</accession>
<evidence type="ECO:0000313" key="2">
    <source>
        <dbReference type="EMBL" id="GAW26187.1"/>
    </source>
</evidence>